<organism evidence="1 2">
    <name type="scientific">Cymbomonas tetramitiformis</name>
    <dbReference type="NCBI Taxonomy" id="36881"/>
    <lineage>
        <taxon>Eukaryota</taxon>
        <taxon>Viridiplantae</taxon>
        <taxon>Chlorophyta</taxon>
        <taxon>Pyramimonadophyceae</taxon>
        <taxon>Pyramimonadales</taxon>
        <taxon>Pyramimonadaceae</taxon>
        <taxon>Cymbomonas</taxon>
    </lineage>
</organism>
<evidence type="ECO:0000313" key="2">
    <source>
        <dbReference type="Proteomes" id="UP001190700"/>
    </source>
</evidence>
<dbReference type="EMBL" id="LGRX02021352">
    <property type="protein sequence ID" value="KAK3256766.1"/>
    <property type="molecule type" value="Genomic_DNA"/>
</dbReference>
<dbReference type="GO" id="GO:0004252">
    <property type="term" value="F:serine-type endopeptidase activity"/>
    <property type="evidence" value="ECO:0007669"/>
    <property type="project" value="TreeGrafter"/>
</dbReference>
<dbReference type="PANTHER" id="PTHR45980:SF18">
    <property type="entry name" value="PROTEASE DO-LIKE 9"/>
    <property type="match status" value="1"/>
</dbReference>
<keyword evidence="2" id="KW-1185">Reference proteome</keyword>
<protein>
    <recommendedName>
        <fullName evidence="3">PDZ domain-containing protein</fullName>
    </recommendedName>
</protein>
<accession>A0AAE0FBK2</accession>
<dbReference type="Gene3D" id="2.30.42.10">
    <property type="match status" value="1"/>
</dbReference>
<dbReference type="AlphaFoldDB" id="A0AAE0FBK2"/>
<name>A0AAE0FBK2_9CHLO</name>
<dbReference type="Proteomes" id="UP001190700">
    <property type="component" value="Unassembled WGS sequence"/>
</dbReference>
<dbReference type="InterPro" id="IPR036034">
    <property type="entry name" value="PDZ_sf"/>
</dbReference>
<evidence type="ECO:0000313" key="1">
    <source>
        <dbReference type="EMBL" id="KAK3256766.1"/>
    </source>
</evidence>
<gene>
    <name evidence="1" type="ORF">CYMTET_34116</name>
</gene>
<proteinExistence type="predicted"/>
<comment type="caution">
    <text evidence="1">The sequence shown here is derived from an EMBL/GenBank/DDBJ whole genome shotgun (WGS) entry which is preliminary data.</text>
</comment>
<evidence type="ECO:0008006" key="3">
    <source>
        <dbReference type="Google" id="ProtNLM"/>
    </source>
</evidence>
<sequence length="217" mass="22860">MNSTIQDPFEDLGHLGLCGGQCPFACGLGATLLLVTDGLLEAQAAVSVHFGALLCVSALGDEMWTGGCSGRCEALSCAHHRLRQLGRAVAGIHLQLLQSPVLRKFHHMDEGKHTGVLVARVDHGVSAHSVLQSGDVLLEVDGYKVANDGTCILYDRRLALIGALPSHRLLLSMSPSSSHCQVHSFACCSPFPFLFLAGGVHAGGQEGCTLTGRRAAR</sequence>
<dbReference type="PANTHER" id="PTHR45980">
    <property type="match status" value="1"/>
</dbReference>
<dbReference type="SUPFAM" id="SSF50156">
    <property type="entry name" value="PDZ domain-like"/>
    <property type="match status" value="1"/>
</dbReference>
<reference evidence="1 2" key="1">
    <citation type="journal article" date="2015" name="Genome Biol. Evol.">
        <title>Comparative Genomics of a Bacterivorous Green Alga Reveals Evolutionary Causalities and Consequences of Phago-Mixotrophic Mode of Nutrition.</title>
        <authorList>
            <person name="Burns J.A."/>
            <person name="Paasch A."/>
            <person name="Narechania A."/>
            <person name="Kim E."/>
        </authorList>
    </citation>
    <scope>NUCLEOTIDE SEQUENCE [LARGE SCALE GENOMIC DNA]</scope>
    <source>
        <strain evidence="1 2">PLY_AMNH</strain>
    </source>
</reference>